<dbReference type="KEGG" id="mis:MICPUN_54614"/>
<dbReference type="PANTHER" id="PTHR21090">
    <property type="entry name" value="AROM/DEHYDROQUINATE SYNTHASE"/>
    <property type="match status" value="1"/>
</dbReference>
<dbReference type="SUPFAM" id="SSF55205">
    <property type="entry name" value="EPT/RTPC-like"/>
    <property type="match status" value="1"/>
</dbReference>
<keyword evidence="5" id="KW-1185">Reference proteome</keyword>
<dbReference type="InParanoid" id="C1EG02"/>
<dbReference type="PANTHER" id="PTHR21090:SF5">
    <property type="entry name" value="PENTAFUNCTIONAL AROM POLYPEPTIDE"/>
    <property type="match status" value="1"/>
</dbReference>
<dbReference type="RefSeq" id="XP_002505432.1">
    <property type="nucleotide sequence ID" value="XM_002505386.1"/>
</dbReference>
<dbReference type="eggNOG" id="KOG0692">
    <property type="taxonomic scope" value="Eukaryota"/>
</dbReference>
<evidence type="ECO:0000256" key="1">
    <source>
        <dbReference type="ARBA" id="ARBA00022679"/>
    </source>
</evidence>
<evidence type="ECO:0000259" key="3">
    <source>
        <dbReference type="Pfam" id="PF00275"/>
    </source>
</evidence>
<dbReference type="GO" id="GO:0009423">
    <property type="term" value="P:chorismate biosynthetic process"/>
    <property type="evidence" value="ECO:0007669"/>
    <property type="project" value="UniProtKB-UniRule"/>
</dbReference>
<accession>C1EG02</accession>
<dbReference type="GeneID" id="8248610"/>
<name>C1EG02_MICCC</name>
<evidence type="ECO:0000313" key="4">
    <source>
        <dbReference type="EMBL" id="ACO66690.1"/>
    </source>
</evidence>
<dbReference type="AlphaFoldDB" id="C1EG02"/>
<dbReference type="OrthoDB" id="197068at2759"/>
<comment type="pathway">
    <text evidence="2">Metabolic intermediate biosynthesis; chorismate biosynthesis; chorismate from D-erythrose 4-phosphate and phosphoenolpyruvate: step 6/7.</text>
</comment>
<reference evidence="4 5" key="1">
    <citation type="journal article" date="2009" name="Science">
        <title>Green evolution and dynamic adaptations revealed by genomes of the marine picoeukaryotes Micromonas.</title>
        <authorList>
            <person name="Worden A.Z."/>
            <person name="Lee J.H."/>
            <person name="Mock T."/>
            <person name="Rouze P."/>
            <person name="Simmons M.P."/>
            <person name="Aerts A.L."/>
            <person name="Allen A.E."/>
            <person name="Cuvelier M.L."/>
            <person name="Derelle E."/>
            <person name="Everett M.V."/>
            <person name="Foulon E."/>
            <person name="Grimwood J."/>
            <person name="Gundlach H."/>
            <person name="Henrissat B."/>
            <person name="Napoli C."/>
            <person name="McDonald S.M."/>
            <person name="Parker M.S."/>
            <person name="Rombauts S."/>
            <person name="Salamov A."/>
            <person name="Von Dassow P."/>
            <person name="Badger J.H."/>
            <person name="Coutinho P.M."/>
            <person name="Demir E."/>
            <person name="Dubchak I."/>
            <person name="Gentemann C."/>
            <person name="Eikrem W."/>
            <person name="Gready J.E."/>
            <person name="John U."/>
            <person name="Lanier W."/>
            <person name="Lindquist E.A."/>
            <person name="Lucas S."/>
            <person name="Mayer K.F."/>
            <person name="Moreau H."/>
            <person name="Not F."/>
            <person name="Otillar R."/>
            <person name="Panaud O."/>
            <person name="Pangilinan J."/>
            <person name="Paulsen I."/>
            <person name="Piegu B."/>
            <person name="Poliakov A."/>
            <person name="Robbens S."/>
            <person name="Schmutz J."/>
            <person name="Toulza E."/>
            <person name="Wyss T."/>
            <person name="Zelensky A."/>
            <person name="Zhou K."/>
            <person name="Armbrust E.V."/>
            <person name="Bhattacharya D."/>
            <person name="Goodenough U.W."/>
            <person name="Van de Peer Y."/>
            <person name="Grigoriev I.V."/>
        </authorList>
    </citation>
    <scope>NUCLEOTIDE SEQUENCE [LARGE SCALE GENOMIC DNA]</scope>
    <source>
        <strain evidence="5">RCC299 / NOUM17</strain>
    </source>
</reference>
<dbReference type="EMBL" id="CP001331">
    <property type="protein sequence ID" value="ACO66690.1"/>
    <property type="molecule type" value="Genomic_DNA"/>
</dbReference>
<dbReference type="InterPro" id="IPR013792">
    <property type="entry name" value="RNA3'P_cycl/enolpyr_Trfase_a/b"/>
</dbReference>
<protein>
    <recommendedName>
        <fullName evidence="2">3-phosphoshikimate 1-carboxyvinyltransferase</fullName>
        <ecNumber evidence="2">2.5.1.19</ecNumber>
    </recommendedName>
</protein>
<dbReference type="OMA" id="PAKMRAN"/>
<dbReference type="PROSITE" id="PS00885">
    <property type="entry name" value="EPSP_SYNTHASE_2"/>
    <property type="match status" value="1"/>
</dbReference>
<keyword evidence="2" id="KW-0057">Aromatic amino acid biosynthesis</keyword>
<dbReference type="GO" id="GO:0009073">
    <property type="term" value="P:aromatic amino acid family biosynthetic process"/>
    <property type="evidence" value="ECO:0007669"/>
    <property type="project" value="UniProtKB-UniRule"/>
</dbReference>
<sequence>MTVKLMERFGVEVQVFDDMQRFVVKGGQTYQSPGEAFVEGDASSASYFLAGAAITGGKVKVIGCGTDSLQGDTKFADTMGLMGAKVEWGKNDVTVTGPGGKLKAIDVNMNAMPDAAMTLAVAALYADGVTTIRDVGSWRVKETERMIAICTEMRKLGCDVYEGADYCVITPPGSGKINEGVSIDTYDDHRMAMAFSLAACGGVGVTIMDPTCTKKTFPTYFDALATVTV</sequence>
<keyword evidence="2" id="KW-0028">Amino-acid biosynthesis</keyword>
<evidence type="ECO:0000313" key="5">
    <source>
        <dbReference type="Proteomes" id="UP000002009"/>
    </source>
</evidence>
<dbReference type="InterPro" id="IPR036968">
    <property type="entry name" value="Enolpyruvate_Tfrase_sf"/>
</dbReference>
<feature type="domain" description="Enolpyruvate transferase" evidence="3">
    <location>
        <begin position="1"/>
        <end position="224"/>
    </location>
</feature>
<gene>
    <name evidence="4" type="ORF">MICPUN_54614</name>
</gene>
<dbReference type="InterPro" id="IPR023193">
    <property type="entry name" value="EPSP_synthase_CS"/>
</dbReference>
<dbReference type="GO" id="GO:0008652">
    <property type="term" value="P:amino acid biosynthetic process"/>
    <property type="evidence" value="ECO:0007669"/>
    <property type="project" value="UniProtKB-KW"/>
</dbReference>
<dbReference type="InterPro" id="IPR001986">
    <property type="entry name" value="Enolpyruvate_Tfrase_dom"/>
</dbReference>
<proteinExistence type="inferred from homology"/>
<evidence type="ECO:0000256" key="2">
    <source>
        <dbReference type="RuleBase" id="RU004164"/>
    </source>
</evidence>
<dbReference type="UniPathway" id="UPA00053">
    <property type="reaction ID" value="UER00089"/>
</dbReference>
<keyword evidence="1 2" id="KW-0808">Transferase</keyword>
<comment type="catalytic activity">
    <reaction evidence="2">
        <text>3-phosphoshikimate + phosphoenolpyruvate = 5-O-(1-carboxyvinyl)-3-phosphoshikimate + phosphate</text>
        <dbReference type="Rhea" id="RHEA:21256"/>
        <dbReference type="ChEBI" id="CHEBI:43474"/>
        <dbReference type="ChEBI" id="CHEBI:57701"/>
        <dbReference type="ChEBI" id="CHEBI:58702"/>
        <dbReference type="ChEBI" id="CHEBI:145989"/>
        <dbReference type="EC" id="2.5.1.19"/>
    </reaction>
</comment>
<dbReference type="STRING" id="296587.C1EG02"/>
<dbReference type="Gene3D" id="3.65.10.10">
    <property type="entry name" value="Enolpyruvate transferase domain"/>
    <property type="match status" value="1"/>
</dbReference>
<dbReference type="Proteomes" id="UP000002009">
    <property type="component" value="Chromosome 13"/>
</dbReference>
<comment type="similarity">
    <text evidence="2">Belongs to the EPSP synthase family.</text>
</comment>
<dbReference type="GO" id="GO:0003866">
    <property type="term" value="F:3-phosphoshikimate 1-carboxyvinyltransferase activity"/>
    <property type="evidence" value="ECO:0007669"/>
    <property type="project" value="UniProtKB-UniRule"/>
</dbReference>
<organism evidence="4 5">
    <name type="scientific">Micromonas commoda (strain RCC299 / NOUM17 / CCMP2709)</name>
    <name type="common">Picoplanktonic green alga</name>
    <dbReference type="NCBI Taxonomy" id="296587"/>
    <lineage>
        <taxon>Eukaryota</taxon>
        <taxon>Viridiplantae</taxon>
        <taxon>Chlorophyta</taxon>
        <taxon>Mamiellophyceae</taxon>
        <taxon>Mamiellales</taxon>
        <taxon>Mamiellaceae</taxon>
        <taxon>Micromonas</taxon>
    </lineage>
</organism>
<dbReference type="Pfam" id="PF00275">
    <property type="entry name" value="EPSP_synthase"/>
    <property type="match status" value="1"/>
</dbReference>
<dbReference type="EC" id="2.5.1.19" evidence="2"/>